<feature type="transmembrane region" description="Helical" evidence="8">
    <location>
        <begin position="286"/>
        <end position="306"/>
    </location>
</feature>
<evidence type="ECO:0000256" key="4">
    <source>
        <dbReference type="ARBA" id="ARBA00022692"/>
    </source>
</evidence>
<feature type="transmembrane region" description="Helical" evidence="8">
    <location>
        <begin position="60"/>
        <end position="77"/>
    </location>
</feature>
<dbReference type="InterPro" id="IPR011701">
    <property type="entry name" value="MFS"/>
</dbReference>
<feature type="transmembrane region" description="Helical" evidence="8">
    <location>
        <begin position="24"/>
        <end position="40"/>
    </location>
</feature>
<dbReference type="InterPro" id="IPR020846">
    <property type="entry name" value="MFS_dom"/>
</dbReference>
<name>A0ABY5K1G1_9CELL</name>
<evidence type="ECO:0000313" key="11">
    <source>
        <dbReference type="Proteomes" id="UP001317322"/>
    </source>
</evidence>
<dbReference type="EMBL" id="CP101989">
    <property type="protein sequence ID" value="UUI63633.1"/>
    <property type="molecule type" value="Genomic_DNA"/>
</dbReference>
<feature type="domain" description="Major facilitator superfamily (MFS) profile" evidence="9">
    <location>
        <begin position="24"/>
        <end position="429"/>
    </location>
</feature>
<feature type="transmembrane region" description="Helical" evidence="8">
    <location>
        <begin position="342"/>
        <end position="367"/>
    </location>
</feature>
<proteinExistence type="inferred from homology"/>
<dbReference type="PANTHER" id="PTHR23514:SF3">
    <property type="entry name" value="BYPASS OF STOP CODON PROTEIN 6"/>
    <property type="match status" value="1"/>
</dbReference>
<evidence type="ECO:0000256" key="3">
    <source>
        <dbReference type="ARBA" id="ARBA00022448"/>
    </source>
</evidence>
<evidence type="ECO:0000259" key="9">
    <source>
        <dbReference type="PROSITE" id="PS50850"/>
    </source>
</evidence>
<evidence type="ECO:0000256" key="1">
    <source>
        <dbReference type="ARBA" id="ARBA00004651"/>
    </source>
</evidence>
<organism evidence="10 11">
    <name type="scientific">Cellulomonas wangsupingiae</name>
    <dbReference type="NCBI Taxonomy" id="2968085"/>
    <lineage>
        <taxon>Bacteria</taxon>
        <taxon>Bacillati</taxon>
        <taxon>Actinomycetota</taxon>
        <taxon>Actinomycetes</taxon>
        <taxon>Micrococcales</taxon>
        <taxon>Cellulomonadaceae</taxon>
        <taxon>Cellulomonas</taxon>
    </lineage>
</organism>
<evidence type="ECO:0000256" key="5">
    <source>
        <dbReference type="ARBA" id="ARBA00022989"/>
    </source>
</evidence>
<evidence type="ECO:0000256" key="8">
    <source>
        <dbReference type="SAM" id="Phobius"/>
    </source>
</evidence>
<dbReference type="InterPro" id="IPR051788">
    <property type="entry name" value="MFS_Transporter"/>
</dbReference>
<feature type="transmembrane region" description="Helical" evidence="8">
    <location>
        <begin position="157"/>
        <end position="174"/>
    </location>
</feature>
<keyword evidence="6 8" id="KW-0472">Membrane</keyword>
<dbReference type="PANTHER" id="PTHR23514">
    <property type="entry name" value="BYPASS OF STOP CODON PROTEIN 6"/>
    <property type="match status" value="1"/>
</dbReference>
<accession>A0ABY5K1G1</accession>
<dbReference type="InterPro" id="IPR036259">
    <property type="entry name" value="MFS_trans_sf"/>
</dbReference>
<keyword evidence="3" id="KW-0813">Transport</keyword>
<feature type="transmembrane region" description="Helical" evidence="8">
    <location>
        <begin position="113"/>
        <end position="136"/>
    </location>
</feature>
<dbReference type="SUPFAM" id="SSF103473">
    <property type="entry name" value="MFS general substrate transporter"/>
    <property type="match status" value="1"/>
</dbReference>
<gene>
    <name evidence="10" type="ORF">NP075_10780</name>
</gene>
<feature type="transmembrane region" description="Helical" evidence="8">
    <location>
        <begin position="379"/>
        <end position="401"/>
    </location>
</feature>
<dbReference type="RefSeq" id="WP_227563174.1">
    <property type="nucleotide sequence ID" value="NZ_CP101989.1"/>
</dbReference>
<keyword evidence="4 8" id="KW-0812">Transmembrane</keyword>
<sequence length="434" mass="42906">MRGASAADDAPTPLARPRLVRDRLTLGLYAPFVVWGWLLYSFNPSVPLLASELGITGAQAGLHGTAMAVGGLAAAPLTPRVVRRVGRRGTLVGGSLLVALGVVGLLLGPTLPWTLTGMFVTALGGNIMIASTVVGIAQHTGPAASAAITEANGAGSTVGLVGPLAVGACVAAGWGWRPGVAVTIVLGIAAAVLLARLPASPALPRGLRRGAASGASSGQDADAPPVVAPAAGSGTSVGSAGSSVRGRVRFAVPLFLTSIVAATALENATTYWATDLVLSRTDAGPGIATATAAGLIAGMSAVRFVVGPLSLRVHPAHLLAASFGVAVVGWAILWTATDARVALAGLVVAGIGYGVQYPLSVALLLAASPGQGDRTQSRATLAGALAIGVAPFLLGALADAFGTHRAFLLVPVVAVVGMVVATLGGRVVRRPAVL</sequence>
<reference evidence="10 11" key="1">
    <citation type="submission" date="2022-07" db="EMBL/GenBank/DDBJ databases">
        <title>Novel species in genus cellulomonas.</title>
        <authorList>
            <person name="Ye L."/>
        </authorList>
    </citation>
    <scope>NUCLEOTIDE SEQUENCE [LARGE SCALE GENOMIC DNA]</scope>
    <source>
        <strain evidence="11">zg-Y908</strain>
    </source>
</reference>
<evidence type="ECO:0000313" key="10">
    <source>
        <dbReference type="EMBL" id="UUI63633.1"/>
    </source>
</evidence>
<keyword evidence="5 8" id="KW-1133">Transmembrane helix</keyword>
<feature type="transmembrane region" description="Helical" evidence="8">
    <location>
        <begin position="180"/>
        <end position="199"/>
    </location>
</feature>
<dbReference type="Gene3D" id="1.20.1250.20">
    <property type="entry name" value="MFS general substrate transporter like domains"/>
    <property type="match status" value="1"/>
</dbReference>
<dbReference type="PROSITE" id="PS50850">
    <property type="entry name" value="MFS"/>
    <property type="match status" value="1"/>
</dbReference>
<evidence type="ECO:0000256" key="7">
    <source>
        <dbReference type="SAM" id="MobiDB-lite"/>
    </source>
</evidence>
<feature type="transmembrane region" description="Helical" evidence="8">
    <location>
        <begin position="250"/>
        <end position="274"/>
    </location>
</feature>
<comment type="similarity">
    <text evidence="2">Belongs to the major facilitator superfamily.</text>
</comment>
<evidence type="ECO:0000256" key="6">
    <source>
        <dbReference type="ARBA" id="ARBA00023136"/>
    </source>
</evidence>
<dbReference type="Pfam" id="PF07690">
    <property type="entry name" value="MFS_1"/>
    <property type="match status" value="1"/>
</dbReference>
<feature type="transmembrane region" description="Helical" evidence="8">
    <location>
        <begin position="318"/>
        <end position="336"/>
    </location>
</feature>
<dbReference type="Proteomes" id="UP001317322">
    <property type="component" value="Chromosome"/>
</dbReference>
<feature type="region of interest" description="Disordered" evidence="7">
    <location>
        <begin position="208"/>
        <end position="230"/>
    </location>
</feature>
<keyword evidence="11" id="KW-1185">Reference proteome</keyword>
<comment type="subcellular location">
    <subcellularLocation>
        <location evidence="1">Cell membrane</location>
        <topology evidence="1">Multi-pass membrane protein</topology>
    </subcellularLocation>
</comment>
<evidence type="ECO:0000256" key="2">
    <source>
        <dbReference type="ARBA" id="ARBA00008335"/>
    </source>
</evidence>
<feature type="transmembrane region" description="Helical" evidence="8">
    <location>
        <begin position="407"/>
        <end position="428"/>
    </location>
</feature>
<feature type="transmembrane region" description="Helical" evidence="8">
    <location>
        <begin position="89"/>
        <end position="107"/>
    </location>
</feature>
<protein>
    <submittedName>
        <fullName evidence="10">MFS transporter</fullName>
    </submittedName>
</protein>